<dbReference type="InterPro" id="IPR029032">
    <property type="entry name" value="AhpD-like"/>
</dbReference>
<gene>
    <name evidence="1" type="ORF">TRUGW13939_02811</name>
</gene>
<dbReference type="GeneID" id="55990318"/>
<dbReference type="EMBL" id="CP055899">
    <property type="protein sequence ID" value="QKX55714.1"/>
    <property type="molecule type" value="Genomic_DNA"/>
</dbReference>
<evidence type="ECO:0008006" key="3">
    <source>
        <dbReference type="Google" id="ProtNLM"/>
    </source>
</evidence>
<sequence length="213" mass="23547">MANEFSAKYTNANVGQDAAHYDSELFLRLHDRMARLLPSSELAAALLVAILCAQSRGDTVVRLFQDIAKEKSEAEVRAIFIANLDYTTRGQETTTTLYRGVANSEVRQMTQQYFPEMSYYGRTTIFGFLVGSSPIFELKDTEILVAGSIAALGATRQARSHVKCSISVGNSVETVLAMIDTVKEVVAWNRRPLQGEIDVGQLAKELEQTMAEQ</sequence>
<proteinExistence type="predicted"/>
<protein>
    <recommendedName>
        <fullName evidence="3">Carboxymuconolactone decarboxylase-like domain-containing protein</fullName>
    </recommendedName>
</protein>
<dbReference type="RefSeq" id="XP_035341892.1">
    <property type="nucleotide sequence ID" value="XM_035485999.1"/>
</dbReference>
<evidence type="ECO:0000313" key="1">
    <source>
        <dbReference type="EMBL" id="QKX55714.1"/>
    </source>
</evidence>
<dbReference type="AlphaFoldDB" id="A0A7H8QP23"/>
<dbReference type="OrthoDB" id="3707757at2759"/>
<organism evidence="1 2">
    <name type="scientific">Talaromyces rugulosus</name>
    <name type="common">Penicillium rugulosum</name>
    <dbReference type="NCBI Taxonomy" id="121627"/>
    <lineage>
        <taxon>Eukaryota</taxon>
        <taxon>Fungi</taxon>
        <taxon>Dikarya</taxon>
        <taxon>Ascomycota</taxon>
        <taxon>Pezizomycotina</taxon>
        <taxon>Eurotiomycetes</taxon>
        <taxon>Eurotiomycetidae</taxon>
        <taxon>Eurotiales</taxon>
        <taxon>Trichocomaceae</taxon>
        <taxon>Talaromyces</taxon>
        <taxon>Talaromyces sect. Islandici</taxon>
    </lineage>
</organism>
<dbReference type="Proteomes" id="UP000509510">
    <property type="component" value="Chromosome II"/>
</dbReference>
<evidence type="ECO:0000313" key="2">
    <source>
        <dbReference type="Proteomes" id="UP000509510"/>
    </source>
</evidence>
<keyword evidence="2" id="KW-1185">Reference proteome</keyword>
<reference evidence="2" key="1">
    <citation type="submission" date="2020-06" db="EMBL/GenBank/DDBJ databases">
        <title>A chromosome-scale genome assembly of Talaromyces rugulosus W13939.</title>
        <authorList>
            <person name="Wang B."/>
            <person name="Guo L."/>
            <person name="Ye K."/>
            <person name="Wang L."/>
        </authorList>
    </citation>
    <scope>NUCLEOTIDE SEQUENCE [LARGE SCALE GENOMIC DNA]</scope>
    <source>
        <strain evidence="2">W13939</strain>
    </source>
</reference>
<dbReference type="KEGG" id="trg:TRUGW13939_02811"/>
<name>A0A7H8QP23_TALRU</name>
<dbReference type="Gene3D" id="1.20.1290.10">
    <property type="entry name" value="AhpD-like"/>
    <property type="match status" value="1"/>
</dbReference>
<accession>A0A7H8QP23</accession>
<dbReference type="SUPFAM" id="SSF69118">
    <property type="entry name" value="AhpD-like"/>
    <property type="match status" value="1"/>
</dbReference>